<evidence type="ECO:0000256" key="1">
    <source>
        <dbReference type="SAM" id="Coils"/>
    </source>
</evidence>
<keyword evidence="2" id="KW-1185">Reference proteome</keyword>
<feature type="coiled-coil region" evidence="1">
    <location>
        <begin position="69"/>
        <end position="117"/>
    </location>
</feature>
<dbReference type="PaxDb" id="121845-A0A3Q0JGR0"/>
<feature type="coiled-coil region" evidence="1">
    <location>
        <begin position="532"/>
        <end position="745"/>
    </location>
</feature>
<keyword evidence="1" id="KW-0175">Coiled coil</keyword>
<name>A0A3Q0JGR0_DIACI</name>
<dbReference type="STRING" id="121845.A0A3Q0JGR0"/>
<reference evidence="3" key="1">
    <citation type="submission" date="2025-08" db="UniProtKB">
        <authorList>
            <consortium name="RefSeq"/>
        </authorList>
    </citation>
    <scope>IDENTIFICATION</scope>
</reference>
<proteinExistence type="predicted"/>
<organism evidence="2 3">
    <name type="scientific">Diaphorina citri</name>
    <name type="common">Asian citrus psyllid</name>
    <dbReference type="NCBI Taxonomy" id="121845"/>
    <lineage>
        <taxon>Eukaryota</taxon>
        <taxon>Metazoa</taxon>
        <taxon>Ecdysozoa</taxon>
        <taxon>Arthropoda</taxon>
        <taxon>Hexapoda</taxon>
        <taxon>Insecta</taxon>
        <taxon>Pterygota</taxon>
        <taxon>Neoptera</taxon>
        <taxon>Paraneoptera</taxon>
        <taxon>Hemiptera</taxon>
        <taxon>Sternorrhyncha</taxon>
        <taxon>Psylloidea</taxon>
        <taxon>Psyllidae</taxon>
        <taxon>Diaphorininae</taxon>
        <taxon>Diaphorina</taxon>
    </lineage>
</organism>
<dbReference type="Proteomes" id="UP000079169">
    <property type="component" value="Unplaced"/>
</dbReference>
<feature type="coiled-coil region" evidence="1">
    <location>
        <begin position="843"/>
        <end position="898"/>
    </location>
</feature>
<dbReference type="RefSeq" id="XP_026687636.1">
    <property type="nucleotide sequence ID" value="XM_026831835.1"/>
</dbReference>
<dbReference type="GeneID" id="113472185"/>
<dbReference type="KEGG" id="dci:113472185"/>
<feature type="coiled-coil region" evidence="1">
    <location>
        <begin position="335"/>
        <end position="369"/>
    </location>
</feature>
<accession>A0A3Q0JGR0</accession>
<gene>
    <name evidence="3" type="primary">LOC113472185</name>
</gene>
<dbReference type="AlphaFoldDB" id="A0A3Q0JGR0"/>
<feature type="coiled-coil region" evidence="1">
    <location>
        <begin position="246"/>
        <end position="294"/>
    </location>
</feature>
<evidence type="ECO:0000313" key="3">
    <source>
        <dbReference type="RefSeq" id="XP_026687636.1"/>
    </source>
</evidence>
<protein>
    <submittedName>
        <fullName evidence="3">Centromere-associated protein E-like</fullName>
    </submittedName>
</protein>
<sequence>MKAALKELEKINNDVLTENLENLFLKQVIKDLNLQISKLKKTSPNEVGLCKDCESQTIVTNDLQENVVLSDIIDDRDKMKAALKELEKINNDVMSNCDELKTKIEEIKRERDFEKHMKQGFESSFEMMKDEFIRVTAALKEKYSYQVESLQKICQQEALENKTLLKRLDEVQTDRDNLFEHLKLMNQLSEHSQIPGVTNTIQVEDKVAFSHGDSTFVSKMFKDNQSQTEKYSKQEQDELQKQKIIIEKQHQENRDLLKKIELFNAEKNKVDSEIKHLKEESHKLLEEKDNLRVALEKQQLLEMSRESREKAIVEKVTAELNLEVKQKISLSEYNVKKHCQELKKLRLTLDEKEKNIKELRDQILILETSSLEEQRKDIIETQAKYTQYEIIETEPKYTQYEIIQSESKYTQYEILEAEPKYTQCEIIESEPKYTQYEIIETEPKYTQCEMLETESKLTVYEMIESGSNPTQYDHSNSIIEDENRSFKIDFTVTDQTENDFKWEVFKSKRSSNPLCSSDYKLIEITNRYELELFNLTDKYVRLYEEKSRLKKELDKKELELKQQTNRYELDVYNLIEKYDCLYVEKSNLKKELDNKELELKEQTKRYELDLLSLMENSDYLNEEKSILKKELDNKELELKEQTNRYELDLLHMEMRLKSLDVENKDLHETIEVLQKELDGFNEHRDNKHYEETIKELKHEIETQRNAVIIESQNMKQEINDLVMDNDKLSQEIQTRDLQLETLNADVIILRNKLEHNMTQLTTVSSENEAIASECMNYKKTVEENKSIVEEMFQLETLNADVIILRNKLEHNMTQLTKVSSENEAIASECMNYKKTVEENKSIVEEMKGKILEQNLLIKQLNDKVEITRAKVSNAEYDVAFLTQEKENLESNLSAIQNQYFEKLKYIEESMIAYSRQKAVTTDATNAIIRVDSSTMTDLGLSKDMSVYSLLNESKAKDLKVKCDAKAVNKILLKMLNKGLNHISMSELALVHEALCGATLKYISHYD</sequence>
<evidence type="ECO:0000313" key="2">
    <source>
        <dbReference type="Proteomes" id="UP000079169"/>
    </source>
</evidence>